<evidence type="ECO:0000313" key="1">
    <source>
        <dbReference type="EMBL" id="CDW27749.1"/>
    </source>
</evidence>
<reference evidence="1" key="1">
    <citation type="submission" date="2014-05" db="EMBL/GenBank/DDBJ databases">
        <authorList>
            <person name="Chronopoulou M."/>
        </authorList>
    </citation>
    <scope>NUCLEOTIDE SEQUENCE</scope>
    <source>
        <tissue evidence="1">Whole organism</tissue>
    </source>
</reference>
<protein>
    <submittedName>
        <fullName evidence="1">Uncharacterized protein</fullName>
    </submittedName>
</protein>
<organism evidence="1">
    <name type="scientific">Lepeophtheirus salmonis</name>
    <name type="common">Salmon louse</name>
    <name type="synonym">Caligus salmonis</name>
    <dbReference type="NCBI Taxonomy" id="72036"/>
    <lineage>
        <taxon>Eukaryota</taxon>
        <taxon>Metazoa</taxon>
        <taxon>Ecdysozoa</taxon>
        <taxon>Arthropoda</taxon>
        <taxon>Crustacea</taxon>
        <taxon>Multicrustacea</taxon>
        <taxon>Hexanauplia</taxon>
        <taxon>Copepoda</taxon>
        <taxon>Siphonostomatoida</taxon>
        <taxon>Caligidae</taxon>
        <taxon>Lepeophtheirus</taxon>
    </lineage>
</organism>
<proteinExistence type="predicted"/>
<accession>A0A0K2TP35</accession>
<dbReference type="EMBL" id="HACA01010388">
    <property type="protein sequence ID" value="CDW27749.1"/>
    <property type="molecule type" value="Transcribed_RNA"/>
</dbReference>
<feature type="non-terminal residue" evidence="1">
    <location>
        <position position="1"/>
    </location>
</feature>
<name>A0A0K2TP35_LEPSM</name>
<sequence length="136" mass="15311">KKILNMSLNINYIPYLTTFGFYSYCCPCNIKETALCLTYIDSSLIYTDAGSCMEISGFLNNLKKSKLCKPVSMLCAHFLTYLIFNVVSTDFDNGLDVLLEALTGVNNVIGTRGVPMLIHRSLESFESERHIERFGI</sequence>
<dbReference type="AlphaFoldDB" id="A0A0K2TP35"/>